<accession>A0ACC6KXP2</accession>
<gene>
    <name evidence="1" type="ORF">J2X78_002458</name>
</gene>
<name>A0ACC6KXP2_9SPHI</name>
<evidence type="ECO:0000313" key="1">
    <source>
        <dbReference type="EMBL" id="MDR6783893.1"/>
    </source>
</evidence>
<protein>
    <submittedName>
        <fullName evidence="1">Uncharacterized protein</fullName>
    </submittedName>
</protein>
<sequence>MFSKANDKATFIIYNPQKEKFVTFKDAAQRLNKETVMQLPKTFTDDTVHAWMQYTNAEDDMVSTSVYLGEIAVG</sequence>
<dbReference type="EMBL" id="JAVDTF010000002">
    <property type="protein sequence ID" value="MDR6783893.1"/>
    <property type="molecule type" value="Genomic_DNA"/>
</dbReference>
<dbReference type="Proteomes" id="UP001246858">
    <property type="component" value="Unassembled WGS sequence"/>
</dbReference>
<organism evidence="1 2">
    <name type="scientific">Pedobacter africanus</name>
    <dbReference type="NCBI Taxonomy" id="151894"/>
    <lineage>
        <taxon>Bacteria</taxon>
        <taxon>Pseudomonadati</taxon>
        <taxon>Bacteroidota</taxon>
        <taxon>Sphingobacteriia</taxon>
        <taxon>Sphingobacteriales</taxon>
        <taxon>Sphingobacteriaceae</taxon>
        <taxon>Pedobacter</taxon>
    </lineage>
</organism>
<proteinExistence type="predicted"/>
<keyword evidence="2" id="KW-1185">Reference proteome</keyword>
<evidence type="ECO:0000313" key="2">
    <source>
        <dbReference type="Proteomes" id="UP001246858"/>
    </source>
</evidence>
<reference evidence="1" key="1">
    <citation type="submission" date="2023-07" db="EMBL/GenBank/DDBJ databases">
        <title>Sorghum-associated microbial communities from plants grown in Nebraska, USA.</title>
        <authorList>
            <person name="Schachtman D."/>
        </authorList>
    </citation>
    <scope>NUCLEOTIDE SEQUENCE</scope>
    <source>
        <strain evidence="1">2697</strain>
    </source>
</reference>
<comment type="caution">
    <text evidence="1">The sequence shown here is derived from an EMBL/GenBank/DDBJ whole genome shotgun (WGS) entry which is preliminary data.</text>
</comment>